<protein>
    <submittedName>
        <fullName evidence="4">Leucine-rich repeat (LRR) protein</fullName>
    </submittedName>
</protein>
<dbReference type="OrthoDB" id="922532at2"/>
<dbReference type="Pfam" id="PF13855">
    <property type="entry name" value="LRR_8"/>
    <property type="match status" value="2"/>
</dbReference>
<feature type="chain" id="PRO_5003737425" evidence="3">
    <location>
        <begin position="23"/>
        <end position="511"/>
    </location>
</feature>
<evidence type="ECO:0000256" key="1">
    <source>
        <dbReference type="ARBA" id="ARBA00022614"/>
    </source>
</evidence>
<dbReference type="RefSeq" id="WP_002659143.1">
    <property type="nucleotide sequence ID" value="NZ_JH719942.1"/>
</dbReference>
<evidence type="ECO:0000313" key="5">
    <source>
        <dbReference type="Proteomes" id="UP000005113"/>
    </source>
</evidence>
<proteinExistence type="predicted"/>
<dbReference type="HOGENOM" id="CLU_000288_18_23_10"/>
<dbReference type="Gene3D" id="3.80.10.10">
    <property type="entry name" value="Ribonuclease Inhibitor"/>
    <property type="match status" value="2"/>
</dbReference>
<keyword evidence="1" id="KW-0433">Leucine-rich repeat</keyword>
<dbReference type="InterPro" id="IPR032675">
    <property type="entry name" value="LRR_dom_sf"/>
</dbReference>
<name>J0P0Z2_9BACT</name>
<feature type="signal peptide" evidence="3">
    <location>
        <begin position="1"/>
        <end position="22"/>
    </location>
</feature>
<accession>J0P0Z2</accession>
<gene>
    <name evidence="4" type="ORF">SapgrDRAFT_1765</name>
</gene>
<dbReference type="SMART" id="SM00369">
    <property type="entry name" value="LRR_TYP"/>
    <property type="match status" value="6"/>
</dbReference>
<evidence type="ECO:0000256" key="2">
    <source>
        <dbReference type="ARBA" id="ARBA00022737"/>
    </source>
</evidence>
<dbReference type="Proteomes" id="UP000005113">
    <property type="component" value="Unassembled WGS sequence"/>
</dbReference>
<organism evidence="4 5">
    <name type="scientific">Saprospira grandis DSM 2844</name>
    <dbReference type="NCBI Taxonomy" id="694433"/>
    <lineage>
        <taxon>Bacteria</taxon>
        <taxon>Pseudomonadati</taxon>
        <taxon>Bacteroidota</taxon>
        <taxon>Saprospiria</taxon>
        <taxon>Saprospirales</taxon>
        <taxon>Saprospiraceae</taxon>
        <taxon>Saprospira</taxon>
    </lineage>
</organism>
<dbReference type="EMBL" id="JH719942">
    <property type="protein sequence ID" value="EJF53469.1"/>
    <property type="molecule type" value="Genomic_DNA"/>
</dbReference>
<evidence type="ECO:0000256" key="3">
    <source>
        <dbReference type="SAM" id="SignalP"/>
    </source>
</evidence>
<sequence length="511" mass="57397">MKTNSLYLPFLFLLLASFPILAQEDGEYYSLEEALAANPKEVYILDLSEESFSRLPESLMAFTNLKELSVNGIELSEMGDIWGAFPNLEYLDLDDNAIQTLPSSLSQLSRLKTLYLASNELGPEALKQIAAIQSLEELNLSRNTAITGADWSVLASLKKLKTLELLRLNLKECPKVLGQLPALNYLDLGENKIEEIKLSFGANLQNLDLSKNPLHTLDIQAEGLKDLFLDRTKIQNLPNQLAQLNYLSLDNCGMEEVPSQIIAYSQLKELSLIGNEIAELPESLTQLQQLEELLLSNNTLMEIPAFFAQIPNLTELHIDNNLLVDNNLEAPMKKLKLLYLSENLTGPSFFKGQYMPALEELYMSDCLLFGTPDFTGATKLKSIYLDGNMIDKIHPSLVTLQELEELDLSNNEKLIFPKGMEKLPLISLNISSCIGMDDLLDDDVVYEFPAFIVQLPKLESLEVANMPYDNLPKVWASKATLLYLDVSGTKLSYEQIKEVGLHHDKCDIIWE</sequence>
<dbReference type="InterPro" id="IPR003591">
    <property type="entry name" value="Leu-rich_rpt_typical-subtyp"/>
</dbReference>
<dbReference type="PROSITE" id="PS51450">
    <property type="entry name" value="LRR"/>
    <property type="match status" value="2"/>
</dbReference>
<keyword evidence="3" id="KW-0732">Signal</keyword>
<dbReference type="AlphaFoldDB" id="J0P0Z2"/>
<dbReference type="SUPFAM" id="SSF52058">
    <property type="entry name" value="L domain-like"/>
    <property type="match status" value="2"/>
</dbReference>
<dbReference type="InterPro" id="IPR050216">
    <property type="entry name" value="LRR_domain-containing"/>
</dbReference>
<evidence type="ECO:0000313" key="4">
    <source>
        <dbReference type="EMBL" id="EJF53469.1"/>
    </source>
</evidence>
<dbReference type="PANTHER" id="PTHR48051">
    <property type="match status" value="1"/>
</dbReference>
<dbReference type="InterPro" id="IPR001611">
    <property type="entry name" value="Leu-rich_rpt"/>
</dbReference>
<reference evidence="5" key="1">
    <citation type="journal article" date="2012" name="Stand. Genomic Sci.">
        <title>Permanent draft genome sequence of the gliding predator Saprospira grandis strain Sa g1 (= HR1).</title>
        <authorList>
            <person name="Mavromatis K."/>
            <person name="Chertkov O."/>
            <person name="Lapidus A."/>
            <person name="Nolan M."/>
            <person name="Lucas S."/>
            <person name="Tice H."/>
            <person name="Del Rio T.G."/>
            <person name="Cheng J.F."/>
            <person name="Han C."/>
            <person name="Tapia R."/>
            <person name="Bruce D."/>
            <person name="Goodwin L.A."/>
            <person name="Pitluck S."/>
            <person name="Huntemann M."/>
            <person name="Liolios K."/>
            <person name="Pagani I."/>
            <person name="Ivanova N."/>
            <person name="Mikhailova N."/>
            <person name="Pati A."/>
            <person name="Chen A."/>
            <person name="Palaniappan K."/>
            <person name="Land M."/>
            <person name="Brambilla E.M."/>
            <person name="Rohde M."/>
            <person name="Spring S."/>
            <person name="Goker M."/>
            <person name="Detter J.C."/>
            <person name="Bristow J."/>
            <person name="Eisen J.A."/>
            <person name="Markowitz V."/>
            <person name="Hugenholtz P."/>
            <person name="Kyrpides N.C."/>
            <person name="Klenk H.P."/>
            <person name="Woyke T."/>
        </authorList>
    </citation>
    <scope>NUCLEOTIDE SEQUENCE [LARGE SCALE GENOMIC DNA]</scope>
    <source>
        <strain evidence="5">DSM 2844</strain>
    </source>
</reference>
<dbReference type="GO" id="GO:0005737">
    <property type="term" value="C:cytoplasm"/>
    <property type="evidence" value="ECO:0007669"/>
    <property type="project" value="TreeGrafter"/>
</dbReference>
<dbReference type="PANTHER" id="PTHR48051:SF1">
    <property type="entry name" value="RAS SUPPRESSOR PROTEIN 1"/>
    <property type="match status" value="1"/>
</dbReference>
<keyword evidence="2" id="KW-0677">Repeat</keyword>